<evidence type="ECO:0000313" key="1">
    <source>
        <dbReference type="EMBL" id="VEL27061.1"/>
    </source>
</evidence>
<proteinExistence type="predicted"/>
<dbReference type="EMBL" id="CAAALY010084619">
    <property type="protein sequence ID" value="VEL27061.1"/>
    <property type="molecule type" value="Genomic_DNA"/>
</dbReference>
<evidence type="ECO:0000313" key="2">
    <source>
        <dbReference type="Proteomes" id="UP000784294"/>
    </source>
</evidence>
<gene>
    <name evidence="1" type="ORF">PXEA_LOCUS20501</name>
</gene>
<dbReference type="Proteomes" id="UP000784294">
    <property type="component" value="Unassembled WGS sequence"/>
</dbReference>
<sequence>MDAWYSGTDCENQASSLTHHGQGLVSPVLLDITQGPDAYKNTKEAIHSLHRMKPTKGGIFVSGHTWLGFMPS</sequence>
<comment type="caution">
    <text evidence="1">The sequence shown here is derived from an EMBL/GenBank/DDBJ whole genome shotgun (WGS) entry which is preliminary data.</text>
</comment>
<reference evidence="1" key="1">
    <citation type="submission" date="2018-11" db="EMBL/GenBank/DDBJ databases">
        <authorList>
            <consortium name="Pathogen Informatics"/>
        </authorList>
    </citation>
    <scope>NUCLEOTIDE SEQUENCE</scope>
</reference>
<name>A0A448X3R6_9PLAT</name>
<dbReference type="AlphaFoldDB" id="A0A448X3R6"/>
<accession>A0A448X3R6</accession>
<keyword evidence="2" id="KW-1185">Reference proteome</keyword>
<protein>
    <submittedName>
        <fullName evidence="1">Uncharacterized protein</fullName>
    </submittedName>
</protein>
<organism evidence="1 2">
    <name type="scientific">Protopolystoma xenopodis</name>
    <dbReference type="NCBI Taxonomy" id="117903"/>
    <lineage>
        <taxon>Eukaryota</taxon>
        <taxon>Metazoa</taxon>
        <taxon>Spiralia</taxon>
        <taxon>Lophotrochozoa</taxon>
        <taxon>Platyhelminthes</taxon>
        <taxon>Monogenea</taxon>
        <taxon>Polyopisthocotylea</taxon>
        <taxon>Polystomatidea</taxon>
        <taxon>Polystomatidae</taxon>
        <taxon>Protopolystoma</taxon>
    </lineage>
</organism>